<dbReference type="PANTHER" id="PTHR47074">
    <property type="entry name" value="BNAC02G40300D PROTEIN"/>
    <property type="match status" value="1"/>
</dbReference>
<name>A0A7J9D5S3_GOSGO</name>
<sequence>MFCCALWVIWGSRNQMVHERKITSGRDLSHKIQSYLMELEGVREKKLTFTSARTQGQGEESMGEIIQFDVAFDIRNSRSASGIVVRDQNSVIKASKSTLHSNVSSLFVAEAFACLEATKLGIYMGLGSVTIMGDSKIVINKCQMTVRDKSIIGAIIKDIQSNKSRFQEIAFRFFQRSENFQAHNLAKDALKKGEEMYLVDETPNETVPGERWPQNPD</sequence>
<dbReference type="Proteomes" id="UP000593579">
    <property type="component" value="Unassembled WGS sequence"/>
</dbReference>
<proteinExistence type="predicted"/>
<reference evidence="2 3" key="1">
    <citation type="journal article" date="2019" name="Genome Biol. Evol.">
        <title>Insights into the evolution of the New World diploid cottons (Gossypium, subgenus Houzingenia) based on genome sequencing.</title>
        <authorList>
            <person name="Grover C.E."/>
            <person name="Arick M.A. 2nd"/>
            <person name="Thrash A."/>
            <person name="Conover J.L."/>
            <person name="Sanders W.S."/>
            <person name="Peterson D.G."/>
            <person name="Frelichowski J.E."/>
            <person name="Scheffler J.A."/>
            <person name="Scheffler B.E."/>
            <person name="Wendel J.F."/>
        </authorList>
    </citation>
    <scope>NUCLEOTIDE SEQUENCE [LARGE SCALE GENOMIC DNA]</scope>
    <source>
        <strain evidence="2">5</strain>
        <tissue evidence="2">Leaf</tissue>
    </source>
</reference>
<dbReference type="GO" id="GO:0003676">
    <property type="term" value="F:nucleic acid binding"/>
    <property type="evidence" value="ECO:0007669"/>
    <property type="project" value="InterPro"/>
</dbReference>
<evidence type="ECO:0000313" key="2">
    <source>
        <dbReference type="EMBL" id="MBA0756060.1"/>
    </source>
</evidence>
<dbReference type="InterPro" id="IPR002156">
    <property type="entry name" value="RNaseH_domain"/>
</dbReference>
<comment type="caution">
    <text evidence="2">The sequence shown here is derived from an EMBL/GenBank/DDBJ whole genome shotgun (WGS) entry which is preliminary data.</text>
</comment>
<protein>
    <recommendedName>
        <fullName evidence="1">RNase H type-1 domain-containing protein</fullName>
    </recommendedName>
</protein>
<dbReference type="EMBL" id="JABEZY010273145">
    <property type="protein sequence ID" value="MBA0756060.1"/>
    <property type="molecule type" value="Genomic_DNA"/>
</dbReference>
<dbReference type="InterPro" id="IPR036397">
    <property type="entry name" value="RNaseH_sf"/>
</dbReference>
<keyword evidence="3" id="KW-1185">Reference proteome</keyword>
<organism evidence="2 3">
    <name type="scientific">Gossypium gossypioides</name>
    <name type="common">Mexican cotton</name>
    <name type="synonym">Selera gossypioides</name>
    <dbReference type="NCBI Taxonomy" id="34282"/>
    <lineage>
        <taxon>Eukaryota</taxon>
        <taxon>Viridiplantae</taxon>
        <taxon>Streptophyta</taxon>
        <taxon>Embryophyta</taxon>
        <taxon>Tracheophyta</taxon>
        <taxon>Spermatophyta</taxon>
        <taxon>Magnoliopsida</taxon>
        <taxon>eudicotyledons</taxon>
        <taxon>Gunneridae</taxon>
        <taxon>Pentapetalae</taxon>
        <taxon>rosids</taxon>
        <taxon>malvids</taxon>
        <taxon>Malvales</taxon>
        <taxon>Malvaceae</taxon>
        <taxon>Malvoideae</taxon>
        <taxon>Gossypium</taxon>
    </lineage>
</organism>
<evidence type="ECO:0000259" key="1">
    <source>
        <dbReference type="Pfam" id="PF13456"/>
    </source>
</evidence>
<dbReference type="InterPro" id="IPR012337">
    <property type="entry name" value="RNaseH-like_sf"/>
</dbReference>
<evidence type="ECO:0000313" key="3">
    <source>
        <dbReference type="Proteomes" id="UP000593579"/>
    </source>
</evidence>
<dbReference type="InterPro" id="IPR052929">
    <property type="entry name" value="RNase_H-like_EbsB-rel"/>
</dbReference>
<feature type="domain" description="RNase H type-1" evidence="1">
    <location>
        <begin position="68"/>
        <end position="189"/>
    </location>
</feature>
<dbReference type="PANTHER" id="PTHR47074:SF61">
    <property type="entry name" value="RNASE H TYPE-1 DOMAIN-CONTAINING PROTEIN"/>
    <property type="match status" value="1"/>
</dbReference>
<dbReference type="SUPFAM" id="SSF53098">
    <property type="entry name" value="Ribonuclease H-like"/>
    <property type="match status" value="1"/>
</dbReference>
<gene>
    <name evidence="2" type="ORF">Gogos_021529</name>
</gene>
<accession>A0A7J9D5S3</accession>
<dbReference type="AlphaFoldDB" id="A0A7J9D5S3"/>
<dbReference type="Pfam" id="PF13456">
    <property type="entry name" value="RVT_3"/>
    <property type="match status" value="1"/>
</dbReference>
<dbReference type="CDD" id="cd06222">
    <property type="entry name" value="RNase_H_like"/>
    <property type="match status" value="1"/>
</dbReference>
<dbReference type="GO" id="GO:0004523">
    <property type="term" value="F:RNA-DNA hybrid ribonuclease activity"/>
    <property type="evidence" value="ECO:0007669"/>
    <property type="project" value="InterPro"/>
</dbReference>
<dbReference type="OrthoDB" id="1001181at2759"/>
<dbReference type="Gene3D" id="3.30.420.10">
    <property type="entry name" value="Ribonuclease H-like superfamily/Ribonuclease H"/>
    <property type="match status" value="1"/>
</dbReference>
<dbReference type="InterPro" id="IPR044730">
    <property type="entry name" value="RNase_H-like_dom_plant"/>
</dbReference>